<accession>A0A1I6KBX8</accession>
<sequence>MRAINLYALTRNVEPEILPLFEKNISWREEKLRIRESEIALIRIIVANLMLFHASKDCFDDWFYSFTIPQISKEFDLLKIGKNGITVNVELKEQVVEEERIIKQLKQNRYYLSNVATTIYSYTYMQVDNTHYKILKLVNDSLVETTFEDIIGNLHEVENPYTEDIEKHFRPKDYLISPINTPKKFLDGEYFLTNQQESIKKSILEGLLDGDKLWGIRGSAGTGKTLLLYDMARFLSNDRRVCIIHSGILAEGHKIIDEQLADLSIIEAKSALKETLEQFDFICVDETQRLYASTLASILELYNEGIIEGCIFSYDFAQCLSKKEIRRNNPQKLRNIDGFQEMKLSDRIRTNKVIFSFIRTMLRLTEVPRKPMNYDCIDIMYANDITESDKLLRLYKNKGYTFITFTPSQFVSNGIDHYSANINSHQVIGQEFDNVVIIMDNNFRYSDDGDLEGKEHPNPDYLFPKLFYQNISRTRERLCIIVLNNPKMFRKLLMIKENELVR</sequence>
<dbReference type="Gene3D" id="3.40.50.300">
    <property type="entry name" value="P-loop containing nucleotide triphosphate hydrolases"/>
    <property type="match status" value="1"/>
</dbReference>
<dbReference type="EMBL" id="FOZC01000017">
    <property type="protein sequence ID" value="SFR88795.1"/>
    <property type="molecule type" value="Genomic_DNA"/>
</dbReference>
<dbReference type="SUPFAM" id="SSF52540">
    <property type="entry name" value="P-loop containing nucleoside triphosphate hydrolases"/>
    <property type="match status" value="1"/>
</dbReference>
<proteinExistence type="predicted"/>
<gene>
    <name evidence="1" type="ORF">SAMN02910262_02419</name>
</gene>
<dbReference type="AlphaFoldDB" id="A0A1I6KBX8"/>
<evidence type="ECO:0000313" key="1">
    <source>
        <dbReference type="EMBL" id="SFR88795.1"/>
    </source>
</evidence>
<evidence type="ECO:0000313" key="2">
    <source>
        <dbReference type="Proteomes" id="UP000214760"/>
    </source>
</evidence>
<organism evidence="1 2">
    <name type="scientific">[Clostridium] aminophilum</name>
    <dbReference type="NCBI Taxonomy" id="1526"/>
    <lineage>
        <taxon>Bacteria</taxon>
        <taxon>Bacillati</taxon>
        <taxon>Bacillota</taxon>
        <taxon>Clostridia</taxon>
        <taxon>Lachnospirales</taxon>
        <taxon>Lachnospiraceae</taxon>
    </lineage>
</organism>
<reference evidence="1 2" key="1">
    <citation type="submission" date="2016-10" db="EMBL/GenBank/DDBJ databases">
        <authorList>
            <person name="de Groot N.N."/>
        </authorList>
    </citation>
    <scope>NUCLEOTIDE SEQUENCE [LARGE SCALE GENOMIC DNA]</scope>
    <source>
        <strain evidence="1 2">F</strain>
    </source>
</reference>
<protein>
    <recommendedName>
        <fullName evidence="3">Schlafen group 3-like DNA/RNA helicase domain-containing protein</fullName>
    </recommendedName>
</protein>
<dbReference type="InterPro" id="IPR027417">
    <property type="entry name" value="P-loop_NTPase"/>
</dbReference>
<dbReference type="RefSeq" id="WP_031474261.1">
    <property type="nucleotide sequence ID" value="NZ_FOZC01000017.1"/>
</dbReference>
<evidence type="ECO:0008006" key="3">
    <source>
        <dbReference type="Google" id="ProtNLM"/>
    </source>
</evidence>
<dbReference type="Proteomes" id="UP000214760">
    <property type="component" value="Unassembled WGS sequence"/>
</dbReference>
<name>A0A1I6KBX8_9FIRM</name>